<feature type="transmembrane region" description="Helical" evidence="1">
    <location>
        <begin position="166"/>
        <end position="186"/>
    </location>
</feature>
<feature type="transmembrane region" description="Helical" evidence="1">
    <location>
        <begin position="286"/>
        <end position="307"/>
    </location>
</feature>
<name>A0A8J4DUQ4_9ACTN</name>
<dbReference type="PANTHER" id="PTHR35337">
    <property type="entry name" value="SLR1478 PROTEIN"/>
    <property type="match status" value="1"/>
</dbReference>
<keyword evidence="1" id="KW-0472">Membrane</keyword>
<dbReference type="Proteomes" id="UP000619260">
    <property type="component" value="Unassembled WGS sequence"/>
</dbReference>
<feature type="transmembrane region" description="Helical" evidence="1">
    <location>
        <begin position="260"/>
        <end position="280"/>
    </location>
</feature>
<keyword evidence="1" id="KW-1133">Transmembrane helix</keyword>
<dbReference type="AlphaFoldDB" id="A0A8J4DUQ4"/>
<keyword evidence="1" id="KW-0812">Transmembrane</keyword>
<dbReference type="EMBL" id="BOPF01000043">
    <property type="protein sequence ID" value="GIJ51054.1"/>
    <property type="molecule type" value="Genomic_DNA"/>
</dbReference>
<dbReference type="Pfam" id="PF01944">
    <property type="entry name" value="SpoIIM"/>
    <property type="match status" value="1"/>
</dbReference>
<accession>A0A8J4DUQ4</accession>
<reference evidence="2" key="1">
    <citation type="submission" date="2021-01" db="EMBL/GenBank/DDBJ databases">
        <title>Whole genome shotgun sequence of Virgisporangium aliadipatigenens NBRC 105644.</title>
        <authorList>
            <person name="Komaki H."/>
            <person name="Tamura T."/>
        </authorList>
    </citation>
    <scope>NUCLEOTIDE SEQUENCE</scope>
    <source>
        <strain evidence="2">NBRC 105644</strain>
    </source>
</reference>
<feature type="transmembrane region" description="Helical" evidence="1">
    <location>
        <begin position="102"/>
        <end position="122"/>
    </location>
</feature>
<evidence type="ECO:0000313" key="3">
    <source>
        <dbReference type="Proteomes" id="UP000619260"/>
    </source>
</evidence>
<dbReference type="RefSeq" id="WP_203904461.1">
    <property type="nucleotide sequence ID" value="NZ_BOPF01000043.1"/>
</dbReference>
<comment type="caution">
    <text evidence="2">The sequence shown here is derived from an EMBL/GenBank/DDBJ whole genome shotgun (WGS) entry which is preliminary data.</text>
</comment>
<gene>
    <name evidence="2" type="ORF">Val02_79400</name>
</gene>
<keyword evidence="3" id="KW-1185">Reference proteome</keyword>
<dbReference type="InterPro" id="IPR002798">
    <property type="entry name" value="SpoIIM-like"/>
</dbReference>
<sequence length="332" mass="35789">MDLDAYVAEHAGEWRRLDELSSRRRRLSAAESDELVTLYQRTATHLSAVRSRSPDPALVARLSRLVLQARGALTGGPQFSWQMVARFFTTTFPLAAYRAAPWWVGVSLTFSAFSALVIWYVASDPEVAARFFPPEAVDELVNSGFAAYYTEYPAQNFFLRVWTNNAWLAAQCLASGVLILPVFYLLAVNALNVGVVGGVMIGNGGAETFFGLIIPHGLLELTAVFVAAGFGLRIGWAWIAPGPLRTRGQALAETCREGMLVALGLVPVLLISGLIEAFVTPSGLPTAMRIMIGVSAWLGFMGYVFVLGARASQAGESADLDADLREASVPVA</sequence>
<feature type="transmembrane region" description="Helical" evidence="1">
    <location>
        <begin position="193"/>
        <end position="215"/>
    </location>
</feature>
<dbReference type="PANTHER" id="PTHR35337:SF1">
    <property type="entry name" value="SLR1478 PROTEIN"/>
    <property type="match status" value="1"/>
</dbReference>
<evidence type="ECO:0000313" key="2">
    <source>
        <dbReference type="EMBL" id="GIJ51054.1"/>
    </source>
</evidence>
<protein>
    <submittedName>
        <fullName evidence="2">Membrane protein</fullName>
    </submittedName>
</protein>
<feature type="transmembrane region" description="Helical" evidence="1">
    <location>
        <begin position="221"/>
        <end position="239"/>
    </location>
</feature>
<organism evidence="2 3">
    <name type="scientific">Virgisporangium aliadipatigenens</name>
    <dbReference type="NCBI Taxonomy" id="741659"/>
    <lineage>
        <taxon>Bacteria</taxon>
        <taxon>Bacillati</taxon>
        <taxon>Actinomycetota</taxon>
        <taxon>Actinomycetes</taxon>
        <taxon>Micromonosporales</taxon>
        <taxon>Micromonosporaceae</taxon>
        <taxon>Virgisporangium</taxon>
    </lineage>
</organism>
<evidence type="ECO:0000256" key="1">
    <source>
        <dbReference type="SAM" id="Phobius"/>
    </source>
</evidence>
<proteinExistence type="predicted"/>